<dbReference type="Proteomes" id="UP000199092">
    <property type="component" value="Chromosome I"/>
</dbReference>
<keyword evidence="3" id="KW-1185">Reference proteome</keyword>
<feature type="region of interest" description="Disordered" evidence="1">
    <location>
        <begin position="1"/>
        <end position="54"/>
    </location>
</feature>
<evidence type="ECO:0000313" key="2">
    <source>
        <dbReference type="EMBL" id="SDS37630.1"/>
    </source>
</evidence>
<dbReference type="AlphaFoldDB" id="A0A1H1RPJ1"/>
<feature type="region of interest" description="Disordered" evidence="1">
    <location>
        <begin position="193"/>
        <end position="261"/>
    </location>
</feature>
<feature type="compositionally biased region" description="Polar residues" evidence="1">
    <location>
        <begin position="21"/>
        <end position="30"/>
    </location>
</feature>
<accession>A0A1H1RPJ1</accession>
<feature type="compositionally biased region" description="Basic residues" evidence="1">
    <location>
        <begin position="119"/>
        <end position="129"/>
    </location>
</feature>
<evidence type="ECO:0000256" key="1">
    <source>
        <dbReference type="SAM" id="MobiDB-lite"/>
    </source>
</evidence>
<reference evidence="2 3" key="1">
    <citation type="submission" date="2016-10" db="EMBL/GenBank/DDBJ databases">
        <authorList>
            <person name="de Groot N.N."/>
        </authorList>
    </citation>
    <scope>NUCLEOTIDE SEQUENCE [LARGE SCALE GENOMIC DNA]</scope>
    <source>
        <strain evidence="2 3">DSM 21741</strain>
    </source>
</reference>
<dbReference type="EMBL" id="LT629749">
    <property type="protein sequence ID" value="SDS37630.1"/>
    <property type="molecule type" value="Genomic_DNA"/>
</dbReference>
<sequence length="261" mass="27915">MDRRRTGTQRSRHRLAPSGAWSRSGSSRQQPRARGGAHRPVRSASPQMCGLGDVRRPADILEGGPDRGPLARRGADGCRTRQPVTAVCGACRVRTSFGPGELRSRWRAGHQCGDEGRHRPAHPRGRTRRPGTSCSGTWRRPGGRCCALPGSTPRARRSSTSSPDGPAPSRSRARGGADGPLVGVTRLVRELHDLTERSRGGAGPVTGPQQRAGRPPTRTPGRSTSTRRCVRRSRLSTAAARPGEIGQGRRRGQLALTPALA</sequence>
<gene>
    <name evidence="2" type="ORF">SAMN04488543_1614</name>
</gene>
<evidence type="ECO:0000313" key="3">
    <source>
        <dbReference type="Proteomes" id="UP000199092"/>
    </source>
</evidence>
<name>A0A1H1RPJ1_9ACTN</name>
<protein>
    <submittedName>
        <fullName evidence="2">Uncharacterized protein</fullName>
    </submittedName>
</protein>
<feature type="region of interest" description="Disordered" evidence="1">
    <location>
        <begin position="110"/>
        <end position="181"/>
    </location>
</feature>
<feature type="compositionally biased region" description="Basic residues" evidence="1">
    <location>
        <begin position="1"/>
        <end position="15"/>
    </location>
</feature>
<feature type="compositionally biased region" description="Low complexity" evidence="1">
    <location>
        <begin position="208"/>
        <end position="227"/>
    </location>
</feature>
<proteinExistence type="predicted"/>
<organism evidence="2 3">
    <name type="scientific">Friedmanniella luteola</name>
    <dbReference type="NCBI Taxonomy" id="546871"/>
    <lineage>
        <taxon>Bacteria</taxon>
        <taxon>Bacillati</taxon>
        <taxon>Actinomycetota</taxon>
        <taxon>Actinomycetes</taxon>
        <taxon>Propionibacteriales</taxon>
        <taxon>Nocardioidaceae</taxon>
        <taxon>Friedmanniella</taxon>
    </lineage>
</organism>